<dbReference type="AlphaFoldDB" id="A0A662ZI49"/>
<evidence type="ECO:0000256" key="1">
    <source>
        <dbReference type="PROSITE-ProRule" id="PRU00546"/>
    </source>
</evidence>
<evidence type="ECO:0000259" key="4">
    <source>
        <dbReference type="PROSITE" id="PS51188"/>
    </source>
</evidence>
<evidence type="ECO:0000256" key="3">
    <source>
        <dbReference type="SAM" id="Phobius"/>
    </source>
</evidence>
<dbReference type="PROSITE" id="PS51188">
    <property type="entry name" value="ZF_CR"/>
    <property type="match status" value="1"/>
</dbReference>
<keyword evidence="1" id="KW-0479">Metal-binding</keyword>
<accession>A0A662ZI49</accession>
<sequence length="617" mass="68838">MIENKSELALLNLMCTLVDGNHASADDVTVVKHGTSEAKLRHLSEWRFYAETSSVKVEVGKKAPSGSISVNAKEFELQRDRYIREFSNSQNMLETAFNILNVSYEKGKEISDIGNFRKRAVTATVCLSCIKDCPECKGKKKVRCSSCGGSGKKTCSKCNGSGSYGQSVPADNGSGFGTVMKYYTCLDCHGSGKVDCFSCFGSGKVKCKKCHGTGIMTHYITVTGYADSNGKCSVLESTEEAKLLNEYISGYGNFRKFVKSADFSFLGKSFPEPDIALLEYSGTIETADLTFSVKGLDKEYRVLSFGTPAELFMTCNLYDDLFSEEIEYIKSHSESKTGRAFFKNELEKLEKFSVFQRVFAYLAANKKDRNDPNVGQYFSDLCCGCISGDAARILGFHSSRILNSISATRNMLITLIAFCAVFAVFAVDDEHFFEMNYTGKISDILIRYLLDLAKAILIYLVLLIVNRVILDLKNIRVKKEYRQTCREYFFRAYMFLLHVCVAVSFTYGIFAHKGEVPAVGNAPYDLKKEYVDPYITDPAGKAWDKTLDFGYSYVLVPIKKGIDKCKSDFNASSLRKSEPKSAKDKSGKRNSQPADSGKKKKRNSKSKEPSKKKNNQK</sequence>
<dbReference type="GO" id="GO:0051082">
    <property type="term" value="F:unfolded protein binding"/>
    <property type="evidence" value="ECO:0007669"/>
    <property type="project" value="InterPro"/>
</dbReference>
<keyword evidence="1" id="KW-0862">Zinc</keyword>
<reference evidence="5 6" key="1">
    <citation type="submission" date="2016-10" db="EMBL/GenBank/DDBJ databases">
        <authorList>
            <person name="Varghese N."/>
            <person name="Submissions S."/>
        </authorList>
    </citation>
    <scope>NUCLEOTIDE SEQUENCE [LARGE SCALE GENOMIC DNA]</scope>
    <source>
        <strain evidence="5 6">DSM 1361</strain>
    </source>
</reference>
<evidence type="ECO:0000313" key="5">
    <source>
        <dbReference type="EMBL" id="SFP50365.1"/>
    </source>
</evidence>
<feature type="transmembrane region" description="Helical" evidence="3">
    <location>
        <begin position="410"/>
        <end position="427"/>
    </location>
</feature>
<dbReference type="InterPro" id="IPR036280">
    <property type="entry name" value="Multihaem_cyt_sf"/>
</dbReference>
<feature type="region of interest" description="Disordered" evidence="2">
    <location>
        <begin position="572"/>
        <end position="617"/>
    </location>
</feature>
<proteinExistence type="predicted"/>
<evidence type="ECO:0000256" key="2">
    <source>
        <dbReference type="SAM" id="MobiDB-lite"/>
    </source>
</evidence>
<feature type="zinc finger region" description="CR-type" evidence="1">
    <location>
        <begin position="120"/>
        <end position="219"/>
    </location>
</feature>
<dbReference type="SUPFAM" id="SSF48695">
    <property type="entry name" value="Multiheme cytochromes"/>
    <property type="match status" value="1"/>
</dbReference>
<keyword evidence="3" id="KW-0812">Transmembrane</keyword>
<keyword evidence="6" id="KW-1185">Reference proteome</keyword>
<feature type="transmembrane region" description="Helical" evidence="3">
    <location>
        <begin position="448"/>
        <end position="470"/>
    </location>
</feature>
<dbReference type="InterPro" id="IPR001305">
    <property type="entry name" value="HSP_DnaJ_Cys-rich_dom"/>
</dbReference>
<organism evidence="5 6">
    <name type="scientific">Ruminobacter amylophilus</name>
    <dbReference type="NCBI Taxonomy" id="867"/>
    <lineage>
        <taxon>Bacteria</taxon>
        <taxon>Pseudomonadati</taxon>
        <taxon>Pseudomonadota</taxon>
        <taxon>Gammaproteobacteria</taxon>
        <taxon>Aeromonadales</taxon>
        <taxon>Succinivibrionaceae</taxon>
        <taxon>Ruminobacter</taxon>
    </lineage>
</organism>
<feature type="compositionally biased region" description="Basic and acidic residues" evidence="2">
    <location>
        <begin position="575"/>
        <end position="587"/>
    </location>
</feature>
<keyword evidence="3" id="KW-1133">Transmembrane helix</keyword>
<dbReference type="RefSeq" id="WP_093142573.1">
    <property type="nucleotide sequence ID" value="NZ_FOXF01000030.1"/>
</dbReference>
<protein>
    <recommendedName>
        <fullName evidence="4">CR-type domain-containing protein</fullName>
    </recommendedName>
</protein>
<dbReference type="GO" id="GO:0031072">
    <property type="term" value="F:heat shock protein binding"/>
    <property type="evidence" value="ECO:0007669"/>
    <property type="project" value="InterPro"/>
</dbReference>
<keyword evidence="1" id="KW-0863">Zinc-finger</keyword>
<feature type="domain" description="CR-type" evidence="4">
    <location>
        <begin position="120"/>
        <end position="219"/>
    </location>
</feature>
<gene>
    <name evidence="5" type="ORF">SAMN02910344_01556</name>
</gene>
<dbReference type="PANTHER" id="PTHR48465:SF1">
    <property type="entry name" value="PROTEIN SSUH2 HOMOLOG"/>
    <property type="match status" value="1"/>
</dbReference>
<evidence type="ECO:0000313" key="6">
    <source>
        <dbReference type="Proteomes" id="UP000243745"/>
    </source>
</evidence>
<dbReference type="GO" id="GO:0008270">
    <property type="term" value="F:zinc ion binding"/>
    <property type="evidence" value="ECO:0007669"/>
    <property type="project" value="UniProtKB-KW"/>
</dbReference>
<dbReference type="Proteomes" id="UP000243745">
    <property type="component" value="Unassembled WGS sequence"/>
</dbReference>
<dbReference type="InterPro" id="IPR052789">
    <property type="entry name" value="SSUH2_homolog"/>
</dbReference>
<dbReference type="CDD" id="cd10719">
    <property type="entry name" value="DnaJ_zf"/>
    <property type="match status" value="1"/>
</dbReference>
<name>A0A662ZI49_9GAMM</name>
<dbReference type="PANTHER" id="PTHR48465">
    <property type="entry name" value="PROTEIN SSUH2 HOMOLOG"/>
    <property type="match status" value="1"/>
</dbReference>
<keyword evidence="3" id="KW-0472">Membrane</keyword>
<feature type="transmembrane region" description="Helical" evidence="3">
    <location>
        <begin position="490"/>
        <end position="510"/>
    </location>
</feature>
<dbReference type="EMBL" id="FOXF01000030">
    <property type="protein sequence ID" value="SFP50365.1"/>
    <property type="molecule type" value="Genomic_DNA"/>
</dbReference>
<dbReference type="OrthoDB" id="9779889at2"/>